<evidence type="ECO:0000256" key="6">
    <source>
        <dbReference type="ARBA" id="ARBA00022552"/>
    </source>
</evidence>
<dbReference type="PANTHER" id="PTHR33911">
    <property type="entry name" value="RRNA-PROCESSING PROTEIN EFG1"/>
    <property type="match status" value="1"/>
</dbReference>
<keyword evidence="11" id="KW-1185">Reference proteome</keyword>
<comment type="function">
    <text evidence="1">Involved in rRNA processing.</text>
</comment>
<dbReference type="PANTHER" id="PTHR33911:SF1">
    <property type="entry name" value="RRNA-PROCESSING PROTEIN EFG1"/>
    <property type="match status" value="1"/>
</dbReference>
<evidence type="ECO:0000313" key="10">
    <source>
        <dbReference type="EMBL" id="KIW44579.1"/>
    </source>
</evidence>
<dbReference type="AlphaFoldDB" id="A0A0D2E9H6"/>
<evidence type="ECO:0000256" key="8">
    <source>
        <dbReference type="ARBA" id="ARBA00023242"/>
    </source>
</evidence>
<dbReference type="RefSeq" id="XP_016264795.1">
    <property type="nucleotide sequence ID" value="XM_016403790.1"/>
</dbReference>
<organism evidence="10 11">
    <name type="scientific">Exophiala oligosperma</name>
    <dbReference type="NCBI Taxonomy" id="215243"/>
    <lineage>
        <taxon>Eukaryota</taxon>
        <taxon>Fungi</taxon>
        <taxon>Dikarya</taxon>
        <taxon>Ascomycota</taxon>
        <taxon>Pezizomycotina</taxon>
        <taxon>Eurotiomycetes</taxon>
        <taxon>Chaetothyriomycetidae</taxon>
        <taxon>Chaetothyriales</taxon>
        <taxon>Herpotrichiellaceae</taxon>
        <taxon>Exophiala</taxon>
    </lineage>
</organism>
<dbReference type="Proteomes" id="UP000053342">
    <property type="component" value="Unassembled WGS sequence"/>
</dbReference>
<dbReference type="InterPro" id="IPR050786">
    <property type="entry name" value="EFG1_rRNA-proc"/>
</dbReference>
<feature type="region of interest" description="Disordered" evidence="9">
    <location>
        <begin position="282"/>
        <end position="336"/>
    </location>
</feature>
<dbReference type="GO" id="GO:0005730">
    <property type="term" value="C:nucleolus"/>
    <property type="evidence" value="ECO:0007669"/>
    <property type="project" value="UniProtKB-SubCell"/>
</dbReference>
<feature type="compositionally biased region" description="Polar residues" evidence="9">
    <location>
        <begin position="1"/>
        <end position="10"/>
    </location>
</feature>
<dbReference type="Pfam" id="PF10153">
    <property type="entry name" value="Efg1"/>
    <property type="match status" value="1"/>
</dbReference>
<protein>
    <recommendedName>
        <fullName evidence="4">rRNA-processing protein EFG1</fullName>
    </recommendedName>
    <alternativeName>
        <fullName evidence="5">rRNA-processing protein efg1</fullName>
    </alternativeName>
</protein>
<accession>A0A0D2E9H6</accession>
<evidence type="ECO:0000313" key="11">
    <source>
        <dbReference type="Proteomes" id="UP000053342"/>
    </source>
</evidence>
<feature type="region of interest" description="Disordered" evidence="9">
    <location>
        <begin position="1"/>
        <end position="78"/>
    </location>
</feature>
<evidence type="ECO:0000256" key="4">
    <source>
        <dbReference type="ARBA" id="ARBA00018689"/>
    </source>
</evidence>
<feature type="compositionally biased region" description="Basic and acidic residues" evidence="9">
    <location>
        <begin position="11"/>
        <end position="23"/>
    </location>
</feature>
<evidence type="ECO:0000256" key="5">
    <source>
        <dbReference type="ARBA" id="ARBA00019827"/>
    </source>
</evidence>
<dbReference type="InterPro" id="IPR019310">
    <property type="entry name" value="Efg1"/>
</dbReference>
<dbReference type="GO" id="GO:0030688">
    <property type="term" value="C:preribosome, small subunit precursor"/>
    <property type="evidence" value="ECO:0007669"/>
    <property type="project" value="TreeGrafter"/>
</dbReference>
<sequence>MGKYRPTSQRRGPDTWRPSDRTSGRGLDIGRNNDREQSSDGDRNPIPTREESRRLGPVRSAVTKSTRERRNNPSSRIHSLRNLLARDTKLPMTVRQEKERELAALLLDQKKAEVIKNARSNLQRYHFVRFMERQKATRALNKLVKLRKSPSYKDEYKTKLEKMIHEAEVDVAYTQYAPLGEKYISLFVGGEKKEKGMNKKDYAILDSTQRDELRAFSDDVAQIIRSASGTRPPMWYEVEKYMGEGEDKLNALRDGKLTVQKVDKELVSVGGKEQAALRKLHQHKTEAKPSWLDDDGMIDPADLDSEDEQQGDIQIKRNDDDSDGDEDMADGGFFER</sequence>
<dbReference type="GO" id="GO:0000462">
    <property type="term" value="P:maturation of SSU-rRNA from tricistronic rRNA transcript (SSU-rRNA, 5.8S rRNA, LSU-rRNA)"/>
    <property type="evidence" value="ECO:0007669"/>
    <property type="project" value="TreeGrafter"/>
</dbReference>
<keyword evidence="7" id="KW-0175">Coiled coil</keyword>
<reference evidence="10 11" key="1">
    <citation type="submission" date="2015-01" db="EMBL/GenBank/DDBJ databases">
        <title>The Genome Sequence of Exophiala oligosperma CBS72588.</title>
        <authorList>
            <consortium name="The Broad Institute Genomics Platform"/>
            <person name="Cuomo C."/>
            <person name="de Hoog S."/>
            <person name="Gorbushina A."/>
            <person name="Stielow B."/>
            <person name="Teixiera M."/>
            <person name="Abouelleil A."/>
            <person name="Chapman S.B."/>
            <person name="Priest M."/>
            <person name="Young S.K."/>
            <person name="Wortman J."/>
            <person name="Nusbaum C."/>
            <person name="Birren B."/>
        </authorList>
    </citation>
    <scope>NUCLEOTIDE SEQUENCE [LARGE SCALE GENOMIC DNA]</scope>
    <source>
        <strain evidence="10 11">CBS 72588</strain>
    </source>
</reference>
<comment type="similarity">
    <text evidence="3">Belongs to the EFG1 family.</text>
</comment>
<dbReference type="OrthoDB" id="47732at2759"/>
<name>A0A0D2E9H6_9EURO</name>
<keyword evidence="8" id="KW-0539">Nucleus</keyword>
<feature type="compositionally biased region" description="Basic and acidic residues" evidence="9">
    <location>
        <begin position="31"/>
        <end position="54"/>
    </location>
</feature>
<proteinExistence type="inferred from homology"/>
<evidence type="ECO:0000256" key="9">
    <source>
        <dbReference type="SAM" id="MobiDB-lite"/>
    </source>
</evidence>
<evidence type="ECO:0000256" key="7">
    <source>
        <dbReference type="ARBA" id="ARBA00023054"/>
    </source>
</evidence>
<evidence type="ECO:0000256" key="1">
    <source>
        <dbReference type="ARBA" id="ARBA00002773"/>
    </source>
</evidence>
<keyword evidence="6" id="KW-0698">rRNA processing</keyword>
<dbReference type="EMBL" id="KN847334">
    <property type="protein sequence ID" value="KIW44579.1"/>
    <property type="molecule type" value="Genomic_DNA"/>
</dbReference>
<evidence type="ECO:0000256" key="3">
    <source>
        <dbReference type="ARBA" id="ARBA00006916"/>
    </source>
</evidence>
<dbReference type="VEuPathDB" id="FungiDB:PV06_03039"/>
<comment type="subcellular location">
    <subcellularLocation>
        <location evidence="2">Nucleus</location>
        <location evidence="2">Nucleolus</location>
    </subcellularLocation>
</comment>
<feature type="compositionally biased region" description="Acidic residues" evidence="9">
    <location>
        <begin position="292"/>
        <end position="310"/>
    </location>
</feature>
<evidence type="ECO:0000256" key="2">
    <source>
        <dbReference type="ARBA" id="ARBA00004604"/>
    </source>
</evidence>
<dbReference type="STRING" id="215243.A0A0D2E9H6"/>
<gene>
    <name evidence="10" type="ORF">PV06_03039</name>
</gene>
<feature type="compositionally biased region" description="Acidic residues" evidence="9">
    <location>
        <begin position="320"/>
        <end position="329"/>
    </location>
</feature>
<dbReference type="GeneID" id="27355113"/>
<dbReference type="HOGENOM" id="CLU_066912_1_0_1"/>